<dbReference type="PANTHER" id="PTHR43060">
    <property type="entry name" value="3-HYDROXYISOBUTYRATE DEHYDROGENASE-LIKE 1, MITOCHONDRIAL-RELATED"/>
    <property type="match status" value="1"/>
</dbReference>
<dbReference type="RefSeq" id="WP_227540140.1">
    <property type="nucleotide sequence ID" value="NZ_JARXNK020000103.1"/>
</dbReference>
<evidence type="ECO:0000256" key="3">
    <source>
        <dbReference type="HAMAP-Rule" id="MF_02032"/>
    </source>
</evidence>
<dbReference type="Gene3D" id="1.10.1040.10">
    <property type="entry name" value="N-(1-d-carboxylethyl)-l-norvaline Dehydrogenase, domain 2"/>
    <property type="match status" value="1"/>
</dbReference>
<dbReference type="HAMAP" id="MF_02032">
    <property type="entry name" value="Tartronate_sem_reduc"/>
    <property type="match status" value="1"/>
</dbReference>
<feature type="domain" description="6-phosphogluconate dehydrogenase NADP-binding" evidence="4">
    <location>
        <begin position="19"/>
        <end position="178"/>
    </location>
</feature>
<feature type="binding site" evidence="3">
    <location>
        <begin position="21"/>
        <end position="35"/>
    </location>
    <ligand>
        <name>NAD(+)</name>
        <dbReference type="ChEBI" id="CHEBI:57540"/>
    </ligand>
</feature>
<evidence type="ECO:0000259" key="4">
    <source>
        <dbReference type="Pfam" id="PF03446"/>
    </source>
</evidence>
<feature type="domain" description="3-hydroxyisobutyrate dehydrogenase-like NAD-binding" evidence="5">
    <location>
        <begin position="181"/>
        <end position="299"/>
    </location>
</feature>
<dbReference type="InterPro" id="IPR013328">
    <property type="entry name" value="6PGD_dom2"/>
</dbReference>
<dbReference type="InterPro" id="IPR036291">
    <property type="entry name" value="NAD(P)-bd_dom_sf"/>
</dbReference>
<comment type="catalytic activity">
    <reaction evidence="3">
        <text>(R)-glycerate + NADP(+) = 2-hydroxy-3-oxopropanoate + NADPH + H(+)</text>
        <dbReference type="Rhea" id="RHEA:18841"/>
        <dbReference type="ChEBI" id="CHEBI:15378"/>
        <dbReference type="ChEBI" id="CHEBI:16659"/>
        <dbReference type="ChEBI" id="CHEBI:57783"/>
        <dbReference type="ChEBI" id="CHEBI:57978"/>
        <dbReference type="ChEBI" id="CHEBI:58349"/>
        <dbReference type="EC" id="1.1.1.60"/>
    </reaction>
</comment>
<dbReference type="Gene3D" id="3.40.50.720">
    <property type="entry name" value="NAD(P)-binding Rossmann-like Domain"/>
    <property type="match status" value="1"/>
</dbReference>
<evidence type="ECO:0000256" key="1">
    <source>
        <dbReference type="ARBA" id="ARBA00023002"/>
    </source>
</evidence>
<gene>
    <name evidence="3 6" type="primary">garR</name>
    <name evidence="6" type="ORF">QFI96_011395</name>
</gene>
<dbReference type="InterPro" id="IPR002204">
    <property type="entry name" value="3-OH-isobutyrate_DH-rel_CS"/>
</dbReference>
<dbReference type="InterPro" id="IPR006398">
    <property type="entry name" value="Tartro_sem_red"/>
</dbReference>
<comment type="pathway">
    <text evidence="3">Carbohydrate acid metabolism; galactarate degradation; D-glycerate from galactarate: step 3/3.</text>
</comment>
<feature type="binding site" evidence="3">
    <location>
        <position position="112"/>
    </location>
    <ligand>
        <name>NAD(+)</name>
        <dbReference type="ChEBI" id="CHEBI:57540"/>
    </ligand>
</feature>
<organism evidence="6 7">
    <name type="scientific">Raoultella lignicola</name>
    <dbReference type="NCBI Taxonomy" id="3040939"/>
    <lineage>
        <taxon>Bacteria</taxon>
        <taxon>Pseudomonadati</taxon>
        <taxon>Pseudomonadota</taxon>
        <taxon>Gammaproteobacteria</taxon>
        <taxon>Enterobacterales</taxon>
        <taxon>Enterobacteriaceae</taxon>
        <taxon>Klebsiella/Raoultella group</taxon>
        <taxon>Raoultella</taxon>
    </lineage>
</organism>
<name>A0ABU9F7F6_9ENTR</name>
<dbReference type="SUPFAM" id="SSF48179">
    <property type="entry name" value="6-phosphogluconate dehydrogenase C-terminal domain-like"/>
    <property type="match status" value="1"/>
</dbReference>
<dbReference type="InterPro" id="IPR029154">
    <property type="entry name" value="HIBADH-like_NADP-bd"/>
</dbReference>
<dbReference type="PANTHER" id="PTHR43060:SF3">
    <property type="entry name" value="2-HYDROXY-3-OXOPROPIONATE REDUCTASE"/>
    <property type="match status" value="1"/>
</dbReference>
<reference evidence="6 7" key="1">
    <citation type="submission" date="2024-04" db="EMBL/GenBank/DDBJ databases">
        <title>Two novel Raoultella species associated with bleeding cankers of broadleaf hosts, Raoultella scottia sp. nov. and Raoultella lignicola sp. nov.</title>
        <authorList>
            <person name="Brady C.L."/>
        </authorList>
    </citation>
    <scope>NUCLEOTIDE SEQUENCE [LARGE SCALE GENOMIC DNA]</scope>
    <source>
        <strain evidence="6 7">TW_WC1a.1</strain>
    </source>
</reference>
<evidence type="ECO:0000313" key="6">
    <source>
        <dbReference type="EMBL" id="MEL0552298.1"/>
    </source>
</evidence>
<keyword evidence="2 3" id="KW-0520">NAD</keyword>
<comment type="function">
    <text evidence="3">Catalyzes the reduction of tatronate semialdehyde to D-glycerate.</text>
</comment>
<keyword evidence="7" id="KW-1185">Reference proteome</keyword>
<comment type="similarity">
    <text evidence="3">Belongs to the HIBADH-related family. 2-hydroxy-3-oxopropionate reductase subfamily.</text>
</comment>
<protein>
    <recommendedName>
        <fullName evidence="3">2-hydroxy-3-oxopropionate reductase</fullName>
        <ecNumber evidence="3">1.1.1.60</ecNumber>
    </recommendedName>
    <alternativeName>
        <fullName evidence="3">Tartronate semialdehyde reductase</fullName>
        <shortName evidence="3">TSAR</shortName>
    </alternativeName>
</protein>
<evidence type="ECO:0000313" key="7">
    <source>
        <dbReference type="Proteomes" id="UP001312893"/>
    </source>
</evidence>
<dbReference type="EC" id="1.1.1.60" evidence="3"/>
<dbReference type="Pfam" id="PF03446">
    <property type="entry name" value="NAD_binding_2"/>
    <property type="match status" value="1"/>
</dbReference>
<sequence>MPLKNNHHRYERDNVMTMKVGFIGLGIMGKPMSKNLLKAGYSLVVTDRNMEAIADVIAAGAETATSAKAIAEQCDVIITMLPNSPHVKEVALGEGGIIEGAKPGTVLIDMSSIAPLASREISDALKAKGVDMLDAPVSGGEPKAIDGTLSVMVGGDKAIFDKYYDLLKAMAGSVVHTGDIGAGNVTKLANQVIVALNIAAMSEALTLATKAGVNPDLVYQAIRGGLAGSTVLDAKAPMVMDRNFKPGFRIDLHIKDLANALDTSHGVGAQLPLTAAVMEMMQALRADGLGTADHSALACYYEKLAKVEVTR</sequence>
<feature type="active site" evidence="3">
    <location>
        <position position="187"/>
    </location>
</feature>
<feature type="binding site" evidence="3">
    <location>
        <position position="255"/>
    </location>
    <ligand>
        <name>NAD(+)</name>
        <dbReference type="ChEBI" id="CHEBI:57540"/>
    </ligand>
</feature>
<accession>A0ABU9F7F6</accession>
<dbReference type="PROSITE" id="PS00895">
    <property type="entry name" value="3_HYDROXYISOBUT_DH"/>
    <property type="match status" value="1"/>
</dbReference>
<dbReference type="InterPro" id="IPR008927">
    <property type="entry name" value="6-PGluconate_DH-like_C_sf"/>
</dbReference>
<dbReference type="InterPro" id="IPR015815">
    <property type="entry name" value="HIBADH-related"/>
</dbReference>
<comment type="catalytic activity">
    <reaction evidence="3">
        <text>(R)-glycerate + NAD(+) = 2-hydroxy-3-oxopropanoate + NADH + H(+)</text>
        <dbReference type="Rhea" id="RHEA:18845"/>
        <dbReference type="ChEBI" id="CHEBI:15378"/>
        <dbReference type="ChEBI" id="CHEBI:16659"/>
        <dbReference type="ChEBI" id="CHEBI:57540"/>
        <dbReference type="ChEBI" id="CHEBI:57945"/>
        <dbReference type="ChEBI" id="CHEBI:57978"/>
        <dbReference type="EC" id="1.1.1.60"/>
    </reaction>
</comment>
<keyword evidence="1 3" id="KW-0560">Oxidoreductase</keyword>
<dbReference type="NCBIfam" id="TIGR01505">
    <property type="entry name" value="tartro_sem_red"/>
    <property type="match status" value="1"/>
</dbReference>
<dbReference type="NCBIfam" id="NF008592">
    <property type="entry name" value="PRK11559.1"/>
    <property type="match status" value="1"/>
</dbReference>
<comment type="caution">
    <text evidence="6">The sequence shown here is derived from an EMBL/GenBank/DDBJ whole genome shotgun (WGS) entry which is preliminary data.</text>
</comment>
<evidence type="ECO:0000256" key="2">
    <source>
        <dbReference type="ARBA" id="ARBA00023027"/>
    </source>
</evidence>
<dbReference type="Proteomes" id="UP001312893">
    <property type="component" value="Unassembled WGS sequence"/>
</dbReference>
<dbReference type="PIRSF" id="PIRSF000103">
    <property type="entry name" value="HIBADH"/>
    <property type="match status" value="1"/>
</dbReference>
<proteinExistence type="inferred from homology"/>
<dbReference type="SUPFAM" id="SSF51735">
    <property type="entry name" value="NAD(P)-binding Rossmann-fold domains"/>
    <property type="match status" value="1"/>
</dbReference>
<dbReference type="GO" id="GO:0008679">
    <property type="term" value="F:2-hydroxy-3-oxopropionate reductase activity"/>
    <property type="evidence" value="ECO:0007669"/>
    <property type="project" value="UniProtKB-EC"/>
</dbReference>
<dbReference type="Pfam" id="PF14833">
    <property type="entry name" value="NAD_binding_11"/>
    <property type="match status" value="1"/>
</dbReference>
<dbReference type="InterPro" id="IPR006115">
    <property type="entry name" value="6PGDH_NADP-bd"/>
</dbReference>
<evidence type="ECO:0000259" key="5">
    <source>
        <dbReference type="Pfam" id="PF14833"/>
    </source>
</evidence>
<dbReference type="EMBL" id="JARXNK020000103">
    <property type="protein sequence ID" value="MEL0552298.1"/>
    <property type="molecule type" value="Genomic_DNA"/>
</dbReference>